<gene>
    <name evidence="2" type="ORF">OKIOD_LOCUS8424</name>
</gene>
<feature type="region of interest" description="Disordered" evidence="1">
    <location>
        <begin position="131"/>
        <end position="152"/>
    </location>
</feature>
<evidence type="ECO:0000256" key="1">
    <source>
        <dbReference type="SAM" id="MobiDB-lite"/>
    </source>
</evidence>
<dbReference type="Proteomes" id="UP001158576">
    <property type="component" value="Chromosome XSR"/>
</dbReference>
<reference evidence="2 3" key="1">
    <citation type="submission" date="2021-04" db="EMBL/GenBank/DDBJ databases">
        <authorList>
            <person name="Bliznina A."/>
        </authorList>
    </citation>
    <scope>NUCLEOTIDE SEQUENCE [LARGE SCALE GENOMIC DNA]</scope>
</reference>
<accession>A0ABN7SHH0</accession>
<evidence type="ECO:0000313" key="3">
    <source>
        <dbReference type="Proteomes" id="UP001158576"/>
    </source>
</evidence>
<keyword evidence="3" id="KW-1185">Reference proteome</keyword>
<protein>
    <submittedName>
        <fullName evidence="2">Oidioi.mRNA.OKI2018_I69.XSR.g16866.t1.cds</fullName>
    </submittedName>
</protein>
<sequence>MCRGENNMQRFIAKNWATDSVDKVHRRAGPKPIHRCEPCLGQLCDLIDIKEFWADYLVEIFCKRSDRKATDDFIKEKIASLQSNWTLCDHVIFDQNNTPKVKNIIATLDASNPTKLLVVVRNYQRTSKTPSAEEVEAVVPKETVPKESKQPI</sequence>
<proteinExistence type="predicted"/>
<feature type="compositionally biased region" description="Basic and acidic residues" evidence="1">
    <location>
        <begin position="143"/>
        <end position="152"/>
    </location>
</feature>
<evidence type="ECO:0000313" key="2">
    <source>
        <dbReference type="EMBL" id="CAG5100149.1"/>
    </source>
</evidence>
<organism evidence="2 3">
    <name type="scientific">Oikopleura dioica</name>
    <name type="common">Tunicate</name>
    <dbReference type="NCBI Taxonomy" id="34765"/>
    <lineage>
        <taxon>Eukaryota</taxon>
        <taxon>Metazoa</taxon>
        <taxon>Chordata</taxon>
        <taxon>Tunicata</taxon>
        <taxon>Appendicularia</taxon>
        <taxon>Copelata</taxon>
        <taxon>Oikopleuridae</taxon>
        <taxon>Oikopleura</taxon>
    </lineage>
</organism>
<dbReference type="EMBL" id="OU015569">
    <property type="protein sequence ID" value="CAG5100149.1"/>
    <property type="molecule type" value="Genomic_DNA"/>
</dbReference>
<name>A0ABN7SHH0_OIKDI</name>